<organism evidence="2">
    <name type="scientific">Palpitomonas bilix</name>
    <dbReference type="NCBI Taxonomy" id="652834"/>
    <lineage>
        <taxon>Eukaryota</taxon>
        <taxon>Eukaryota incertae sedis</taxon>
    </lineage>
</organism>
<keyword evidence="1" id="KW-0732">Signal</keyword>
<evidence type="ECO:0000256" key="1">
    <source>
        <dbReference type="SAM" id="SignalP"/>
    </source>
</evidence>
<dbReference type="AlphaFoldDB" id="A0A7S3GF63"/>
<name>A0A7S3GF63_9EUKA</name>
<gene>
    <name evidence="2" type="ORF">PBIL07802_LOCUS26715</name>
</gene>
<feature type="signal peptide" evidence="1">
    <location>
        <begin position="1"/>
        <end position="18"/>
    </location>
</feature>
<proteinExistence type="predicted"/>
<feature type="chain" id="PRO_5031243611" evidence="1">
    <location>
        <begin position="19"/>
        <end position="529"/>
    </location>
</feature>
<accession>A0A7S3GF63</accession>
<reference evidence="2" key="1">
    <citation type="submission" date="2021-01" db="EMBL/GenBank/DDBJ databases">
        <authorList>
            <person name="Corre E."/>
            <person name="Pelletier E."/>
            <person name="Niang G."/>
            <person name="Scheremetjew M."/>
            <person name="Finn R."/>
            <person name="Kale V."/>
            <person name="Holt S."/>
            <person name="Cochrane G."/>
            <person name="Meng A."/>
            <person name="Brown T."/>
            <person name="Cohen L."/>
        </authorList>
    </citation>
    <scope>NUCLEOTIDE SEQUENCE</scope>
    <source>
        <strain evidence="2">NIES-2562</strain>
    </source>
</reference>
<dbReference type="EMBL" id="HBIB01040967">
    <property type="protein sequence ID" value="CAE0264411.1"/>
    <property type="molecule type" value="Transcribed_RNA"/>
</dbReference>
<protein>
    <submittedName>
        <fullName evidence="2">Uncharacterized protein</fullName>
    </submittedName>
</protein>
<sequence length="529" mass="61346">MFFLFLFFLFAVAKRRESNETRNWGWVILLLLSKGIDIHPIPPSISTKKALLQNEHVTFTKMDAVESFISFVRQVQTKEESYIFDKENQMAFCRDFSHIPSKTKDNDVEFTVYFSFESENAFSDQNPAQGIAEIVSSTWTSICSEEEAGDTSSSKYQNSIICLFAVLQCIICHSEPNKDTYDPCKEYHMWQFNNFQAGSFRAMQSFFTGTGERKWGDIVPRLTRFMKEEQREKVTQLGHLFEAQQQQLTCKRIPVEAAPVVSDAGTFKGNERTQRVQVIRSELDLDEGLMTSQTTYRDGHETRTKPFKDVLQTWLQQWKHTSEDRESVTHLFSFVQHIFDHVYTDAQKRQKDQERLRSLLEEHILQTVNQSHFPLWNGASDAWKPRATVMMLNLSPRHVPLCEWNVLMQFVKQQRRSPSGRQQMREWKRDLVEGGYFARIVRDHRLRCARDIAEGVPLLERDRDHILQGMMDAGSSSSDWSEDTDDEVTRAQASLAGAVRQTRLLQKAHHVLRGAPLPLRKKHHSAGGK</sequence>
<evidence type="ECO:0000313" key="2">
    <source>
        <dbReference type="EMBL" id="CAE0264411.1"/>
    </source>
</evidence>